<dbReference type="RefSeq" id="WP_036523527.1">
    <property type="nucleotide sequence ID" value="NZ_JFYZ01000002.1"/>
</dbReference>
<evidence type="ECO:0000256" key="5">
    <source>
        <dbReference type="ARBA" id="ARBA00023014"/>
    </source>
</evidence>
<dbReference type="CDD" id="cd00207">
    <property type="entry name" value="fer2"/>
    <property type="match status" value="1"/>
</dbReference>
<evidence type="ECO:0000256" key="6">
    <source>
        <dbReference type="ARBA" id="ARBA00034078"/>
    </source>
</evidence>
<dbReference type="Proteomes" id="UP000024329">
    <property type="component" value="Unassembled WGS sequence"/>
</dbReference>
<dbReference type="GO" id="GO:0009055">
    <property type="term" value="F:electron transfer activity"/>
    <property type="evidence" value="ECO:0007669"/>
    <property type="project" value="TreeGrafter"/>
</dbReference>
<keyword evidence="5" id="KW-0411">Iron-sulfur</keyword>
<dbReference type="PANTHER" id="PTHR23426">
    <property type="entry name" value="FERREDOXIN/ADRENODOXIN"/>
    <property type="match status" value="1"/>
</dbReference>
<dbReference type="Gene3D" id="3.10.20.30">
    <property type="match status" value="1"/>
</dbReference>
<dbReference type="AlphaFoldDB" id="A0A031K2Z6"/>
<comment type="similarity">
    <text evidence="1">Belongs to the adrenodoxin/putidaredoxin family.</text>
</comment>
<protein>
    <submittedName>
        <fullName evidence="8">Ferredoxin</fullName>
    </submittedName>
</protein>
<evidence type="ECO:0000313" key="8">
    <source>
        <dbReference type="EMBL" id="EZP83625.1"/>
    </source>
</evidence>
<dbReference type="PANTHER" id="PTHR23426:SF65">
    <property type="entry name" value="FERREDOXIN-2, MITOCHONDRIAL"/>
    <property type="match status" value="1"/>
</dbReference>
<dbReference type="Pfam" id="PF00111">
    <property type="entry name" value="Fer2"/>
    <property type="match status" value="1"/>
</dbReference>
<evidence type="ECO:0000256" key="3">
    <source>
        <dbReference type="ARBA" id="ARBA00022723"/>
    </source>
</evidence>
<evidence type="ECO:0000256" key="1">
    <source>
        <dbReference type="ARBA" id="ARBA00010914"/>
    </source>
</evidence>
<dbReference type="GO" id="GO:0046872">
    <property type="term" value="F:metal ion binding"/>
    <property type="evidence" value="ECO:0007669"/>
    <property type="project" value="UniProtKB-KW"/>
</dbReference>
<evidence type="ECO:0000256" key="2">
    <source>
        <dbReference type="ARBA" id="ARBA00022714"/>
    </source>
</evidence>
<comment type="caution">
    <text evidence="8">The sequence shown here is derived from an EMBL/GenBank/DDBJ whole genome shotgun (WGS) entry which is preliminary data.</text>
</comment>
<sequence>MPQITYVDHDGHQTRVDIPLGENVMRGALYNGIEGIVGECGGGLSCATCHCYVDEDWVDTVGGPSSDTEAELLEAVATELRPTSRLSCQIEITSALDGLIIHLPETQF</sequence>
<dbReference type="STRING" id="158500.BES08_08885"/>
<gene>
    <name evidence="8" type="ORF">BV97_00810</name>
</gene>
<keyword evidence="4" id="KW-0408">Iron</keyword>
<proteinExistence type="inferred from homology"/>
<dbReference type="GO" id="GO:0051537">
    <property type="term" value="F:2 iron, 2 sulfur cluster binding"/>
    <property type="evidence" value="ECO:0007669"/>
    <property type="project" value="UniProtKB-KW"/>
</dbReference>
<accession>A0A031K2Z6</accession>
<organism evidence="8 9">
    <name type="scientific">Novosphingobium resinovorum</name>
    <dbReference type="NCBI Taxonomy" id="158500"/>
    <lineage>
        <taxon>Bacteria</taxon>
        <taxon>Pseudomonadati</taxon>
        <taxon>Pseudomonadota</taxon>
        <taxon>Alphaproteobacteria</taxon>
        <taxon>Sphingomonadales</taxon>
        <taxon>Sphingomonadaceae</taxon>
        <taxon>Novosphingobium</taxon>
    </lineage>
</organism>
<dbReference type="InterPro" id="IPR036010">
    <property type="entry name" value="2Fe-2S_ferredoxin-like_sf"/>
</dbReference>
<dbReference type="GO" id="GO:0005829">
    <property type="term" value="C:cytosol"/>
    <property type="evidence" value="ECO:0007669"/>
    <property type="project" value="TreeGrafter"/>
</dbReference>
<dbReference type="InterPro" id="IPR012675">
    <property type="entry name" value="Beta-grasp_dom_sf"/>
</dbReference>
<dbReference type="eggNOG" id="COG0633">
    <property type="taxonomic scope" value="Bacteria"/>
</dbReference>
<name>A0A031K2Z6_9SPHN</name>
<keyword evidence="3" id="KW-0479">Metal-binding</keyword>
<dbReference type="GO" id="GO:0140647">
    <property type="term" value="P:P450-containing electron transport chain"/>
    <property type="evidence" value="ECO:0007669"/>
    <property type="project" value="InterPro"/>
</dbReference>
<dbReference type="InterPro" id="IPR001041">
    <property type="entry name" value="2Fe-2S_ferredoxin-type"/>
</dbReference>
<evidence type="ECO:0000313" key="9">
    <source>
        <dbReference type="Proteomes" id="UP000024329"/>
    </source>
</evidence>
<reference evidence="8 9" key="1">
    <citation type="submission" date="2014-03" db="EMBL/GenBank/DDBJ databases">
        <title>Whole genome sequence of Novosphingobium resinovorum KF1.</title>
        <authorList>
            <person name="Gan H.M."/>
            <person name="Gan H.Y."/>
            <person name="Chew T.H."/>
            <person name="Savka M.A."/>
        </authorList>
    </citation>
    <scope>NUCLEOTIDE SEQUENCE [LARGE SCALE GENOMIC DNA]</scope>
    <source>
        <strain evidence="8 9">KF1</strain>
    </source>
</reference>
<comment type="cofactor">
    <cofactor evidence="6">
        <name>[2Fe-2S] cluster</name>
        <dbReference type="ChEBI" id="CHEBI:190135"/>
    </cofactor>
</comment>
<dbReference type="SUPFAM" id="SSF54292">
    <property type="entry name" value="2Fe-2S ferredoxin-like"/>
    <property type="match status" value="1"/>
</dbReference>
<evidence type="ECO:0000259" key="7">
    <source>
        <dbReference type="PROSITE" id="PS51085"/>
    </source>
</evidence>
<dbReference type="PATRIC" id="fig|158500.4.peg.831"/>
<evidence type="ECO:0000256" key="4">
    <source>
        <dbReference type="ARBA" id="ARBA00023004"/>
    </source>
</evidence>
<dbReference type="InterPro" id="IPR001055">
    <property type="entry name" value="Adrenodoxin-like"/>
</dbReference>
<dbReference type="PROSITE" id="PS51085">
    <property type="entry name" value="2FE2S_FER_2"/>
    <property type="match status" value="1"/>
</dbReference>
<keyword evidence="2" id="KW-0001">2Fe-2S</keyword>
<feature type="domain" description="2Fe-2S ferredoxin-type" evidence="7">
    <location>
        <begin position="2"/>
        <end position="107"/>
    </location>
</feature>
<dbReference type="EMBL" id="JFYZ01000002">
    <property type="protein sequence ID" value="EZP83625.1"/>
    <property type="molecule type" value="Genomic_DNA"/>
</dbReference>